<keyword evidence="9" id="KW-1185">Reference proteome</keyword>
<organism evidence="8 9">
    <name type="scientific">Candidatus Nanohalococcus occultus</name>
    <dbReference type="NCBI Taxonomy" id="2978047"/>
    <lineage>
        <taxon>Archaea</taxon>
        <taxon>Candidatus Nanohalarchaeota</taxon>
        <taxon>Candidatus Nanohalarchaeota incertae sedis</taxon>
        <taxon>Candidatus Nanohalococcus</taxon>
    </lineage>
</organism>
<accession>A0ABY8CFP5</accession>
<dbReference type="GeneID" id="98291151"/>
<dbReference type="InterPro" id="IPR000715">
    <property type="entry name" value="Glycosyl_transferase_4"/>
</dbReference>
<protein>
    <submittedName>
        <fullName evidence="8">UDP-N-acetylglucosamine--dolichyl-phosphate N-acetylglucosaminephosphotransferase</fullName>
        <ecNumber evidence="8">2.7.8.15</ecNumber>
    </submittedName>
</protein>
<comment type="subcellular location">
    <subcellularLocation>
        <location evidence="1">Cell membrane</location>
        <topology evidence="1">Multi-pass membrane protein</topology>
    </subcellularLocation>
</comment>
<dbReference type="RefSeq" id="WP_347721883.1">
    <property type="nucleotide sequence ID" value="NZ_CP104395.1"/>
</dbReference>
<feature type="transmembrane region" description="Helical" evidence="7">
    <location>
        <begin position="353"/>
        <end position="372"/>
    </location>
</feature>
<keyword evidence="6 7" id="KW-0472">Membrane</keyword>
<name>A0ABY8CFP5_9ARCH</name>
<keyword evidence="2" id="KW-1003">Cell membrane</keyword>
<dbReference type="GO" id="GO:0003975">
    <property type="term" value="F:UDP-N-acetylglucosamine-dolichyl-phosphate N-acetylglucosaminephosphotransferase activity"/>
    <property type="evidence" value="ECO:0007669"/>
    <property type="project" value="UniProtKB-EC"/>
</dbReference>
<keyword evidence="4 7" id="KW-0812">Transmembrane</keyword>
<evidence type="ECO:0000256" key="4">
    <source>
        <dbReference type="ARBA" id="ARBA00022692"/>
    </source>
</evidence>
<dbReference type="Proteomes" id="UP001218034">
    <property type="component" value="Chromosome"/>
</dbReference>
<evidence type="ECO:0000313" key="8">
    <source>
        <dbReference type="EMBL" id="WEL20056.1"/>
    </source>
</evidence>
<keyword evidence="5 7" id="KW-1133">Transmembrane helix</keyword>
<dbReference type="PANTHER" id="PTHR22926">
    <property type="entry name" value="PHOSPHO-N-ACETYLMURAMOYL-PENTAPEPTIDE-TRANSFERASE"/>
    <property type="match status" value="1"/>
</dbReference>
<keyword evidence="3 8" id="KW-0808">Transferase</keyword>
<gene>
    <name evidence="8" type="primary">aglH</name>
    <name evidence="8" type="ORF">SVXNc_1065</name>
</gene>
<feature type="transmembrane region" description="Helical" evidence="7">
    <location>
        <begin position="221"/>
        <end position="238"/>
    </location>
</feature>
<dbReference type="EC" id="2.7.8.15" evidence="8"/>
<dbReference type="Pfam" id="PF00953">
    <property type="entry name" value="Glycos_transf_4"/>
    <property type="match status" value="1"/>
</dbReference>
<feature type="transmembrane region" description="Helical" evidence="7">
    <location>
        <begin position="194"/>
        <end position="215"/>
    </location>
</feature>
<feature type="transmembrane region" description="Helical" evidence="7">
    <location>
        <begin position="245"/>
        <end position="262"/>
    </location>
</feature>
<dbReference type="EMBL" id="CP104395">
    <property type="protein sequence ID" value="WEL20056.1"/>
    <property type="molecule type" value="Genomic_DNA"/>
</dbReference>
<evidence type="ECO:0000256" key="7">
    <source>
        <dbReference type="SAM" id="Phobius"/>
    </source>
</evidence>
<evidence type="ECO:0000256" key="2">
    <source>
        <dbReference type="ARBA" id="ARBA00022475"/>
    </source>
</evidence>
<sequence>MIELVPSLLIGFLTVLIGAPYAKTYLLASGIFGVDQQKEDKPWIPTSGGVLVLFGFIFSVTSFLGVSSLLNIPLNDAGVLAALSSVTLIALIGLLDDIHVNIELIVKEELDIKTEEVEFDFLQQFESELPHQKASKYFQTMVTKKESADTMVREGLGQTPKMIFVLPAVFPLIAVSAGSTEMILPFIGYFDWGIFYPLVLLPIGLLFVSNVVNMLAGTNGLAASLSMVAATALGIRALMASNLEAALIGLSLAACLAAFLYYNLYPASFLPGDSLTYLCGAALFSTMVLGNMEKFGVFIFTPWITEFFLKARGGFKPHSWGILQEDRSLKPQHEKTYSLTHPLMRRGYTEPQITRILTGLEVLICGLALYLASTGLL</sequence>
<feature type="transmembrane region" description="Helical" evidence="7">
    <location>
        <begin position="46"/>
        <end position="70"/>
    </location>
</feature>
<proteinExistence type="predicted"/>
<evidence type="ECO:0000256" key="6">
    <source>
        <dbReference type="ARBA" id="ARBA00023136"/>
    </source>
</evidence>
<evidence type="ECO:0000256" key="3">
    <source>
        <dbReference type="ARBA" id="ARBA00022679"/>
    </source>
</evidence>
<reference evidence="8 9" key="1">
    <citation type="submission" date="2022-09" db="EMBL/GenBank/DDBJ databases">
        <title>Xylan utilization by haloarchaea-nanohaloarchaea associations.</title>
        <authorList>
            <person name="Yakimov M."/>
        </authorList>
    </citation>
    <scope>NUCLEOTIDE SEQUENCE [LARGE SCALE GENOMIC DNA]</scope>
    <source>
        <strain evidence="8 9">SVXNc</strain>
    </source>
</reference>
<evidence type="ECO:0000256" key="1">
    <source>
        <dbReference type="ARBA" id="ARBA00004651"/>
    </source>
</evidence>
<evidence type="ECO:0000313" key="9">
    <source>
        <dbReference type="Proteomes" id="UP001218034"/>
    </source>
</evidence>
<feature type="transmembrane region" description="Helical" evidence="7">
    <location>
        <begin position="77"/>
        <end position="95"/>
    </location>
</feature>
<dbReference type="PANTHER" id="PTHR22926:SF3">
    <property type="entry name" value="UNDECAPRENYL-PHOSPHATE ALPHA-N-ACETYLGLUCOSAMINYL 1-PHOSPHATE TRANSFERASE"/>
    <property type="match status" value="1"/>
</dbReference>
<feature type="transmembrane region" description="Helical" evidence="7">
    <location>
        <begin position="162"/>
        <end position="187"/>
    </location>
</feature>
<evidence type="ECO:0000256" key="5">
    <source>
        <dbReference type="ARBA" id="ARBA00022989"/>
    </source>
</evidence>